<dbReference type="EMBL" id="JAJEQM010000027">
    <property type="protein sequence ID" value="MCC2211794.1"/>
    <property type="molecule type" value="Genomic_DNA"/>
</dbReference>
<organism evidence="1 2">
    <name type="scientific">Hominilimicola fabiformis</name>
    <dbReference type="NCBI Taxonomy" id="2885356"/>
    <lineage>
        <taxon>Bacteria</taxon>
        <taxon>Bacillati</taxon>
        <taxon>Bacillota</taxon>
        <taxon>Clostridia</taxon>
        <taxon>Eubacteriales</taxon>
        <taxon>Oscillospiraceae</taxon>
        <taxon>Hominilimicola</taxon>
    </lineage>
</organism>
<comment type="caution">
    <text evidence="1">The sequence shown here is derived from an EMBL/GenBank/DDBJ whole genome shotgun (WGS) entry which is preliminary data.</text>
</comment>
<evidence type="ECO:0000313" key="2">
    <source>
        <dbReference type="Proteomes" id="UP001198242"/>
    </source>
</evidence>
<gene>
    <name evidence="1" type="ORF">LKE05_13495</name>
</gene>
<name>A0AAE3JAF4_9FIRM</name>
<dbReference type="RefSeq" id="WP_308457180.1">
    <property type="nucleotide sequence ID" value="NZ_JAJEQM010000027.1"/>
</dbReference>
<sequence>MSRSYRHIQECNKEIIELKHNGCPVRQICEKYKFNKNTTLYYSECSLQNTRQENKRERRNLIRGNK</sequence>
<accession>A0AAE3JAF4</accession>
<proteinExistence type="predicted"/>
<reference evidence="1 2" key="1">
    <citation type="submission" date="2021-10" db="EMBL/GenBank/DDBJ databases">
        <title>Anaerobic single-cell dispensing facilitates the cultivation of human gut bacteria.</title>
        <authorList>
            <person name="Afrizal A."/>
        </authorList>
    </citation>
    <scope>NUCLEOTIDE SEQUENCE [LARGE SCALE GENOMIC DNA]</scope>
    <source>
        <strain evidence="1 2">CLA-AA-H232</strain>
    </source>
</reference>
<dbReference type="Proteomes" id="UP001198242">
    <property type="component" value="Unassembled WGS sequence"/>
</dbReference>
<dbReference type="AlphaFoldDB" id="A0AAE3JAF4"/>
<keyword evidence="2" id="KW-1185">Reference proteome</keyword>
<protein>
    <submittedName>
        <fullName evidence="1">Uncharacterized protein</fullName>
    </submittedName>
</protein>
<evidence type="ECO:0000313" key="1">
    <source>
        <dbReference type="EMBL" id="MCC2211794.1"/>
    </source>
</evidence>